<keyword evidence="4 6" id="KW-0663">Pyridoxal phosphate</keyword>
<dbReference type="SUPFAM" id="SSF53383">
    <property type="entry name" value="PLP-dependent transferases"/>
    <property type="match status" value="1"/>
</dbReference>
<dbReference type="Gene3D" id="1.20.1340.10">
    <property type="entry name" value="dopa decarboxylase, N-terminal domain"/>
    <property type="match status" value="1"/>
</dbReference>
<gene>
    <name evidence="8" type="ORF">FNV43_RR21082</name>
</gene>
<accession>A0A8K0DW03</accession>
<comment type="cofactor">
    <cofactor evidence="1 6 7">
        <name>pyridoxal 5'-phosphate</name>
        <dbReference type="ChEBI" id="CHEBI:597326"/>
    </cofactor>
</comment>
<dbReference type="InterPro" id="IPR015421">
    <property type="entry name" value="PyrdxlP-dep_Trfase_major"/>
</dbReference>
<organism evidence="8 9">
    <name type="scientific">Rhamnella rubrinervis</name>
    <dbReference type="NCBI Taxonomy" id="2594499"/>
    <lineage>
        <taxon>Eukaryota</taxon>
        <taxon>Viridiplantae</taxon>
        <taxon>Streptophyta</taxon>
        <taxon>Embryophyta</taxon>
        <taxon>Tracheophyta</taxon>
        <taxon>Spermatophyta</taxon>
        <taxon>Magnoliopsida</taxon>
        <taxon>eudicotyledons</taxon>
        <taxon>Gunneridae</taxon>
        <taxon>Pentapetalae</taxon>
        <taxon>rosids</taxon>
        <taxon>fabids</taxon>
        <taxon>Rosales</taxon>
        <taxon>Rhamnaceae</taxon>
        <taxon>rhamnoid group</taxon>
        <taxon>Rhamneae</taxon>
        <taxon>Rhamnella</taxon>
    </lineage>
</organism>
<dbReference type="PANTHER" id="PTHR11999">
    <property type="entry name" value="GROUP II PYRIDOXAL-5-PHOSPHATE DECARBOXYLASE"/>
    <property type="match status" value="1"/>
</dbReference>
<dbReference type="EMBL" id="VOIH02000009">
    <property type="protein sequence ID" value="KAF3438320.1"/>
    <property type="molecule type" value="Genomic_DNA"/>
</dbReference>
<evidence type="ECO:0000256" key="3">
    <source>
        <dbReference type="ARBA" id="ARBA00022793"/>
    </source>
</evidence>
<name>A0A8K0DW03_9ROSA</name>
<keyword evidence="5 7" id="KW-0456">Lyase</keyword>
<dbReference type="InterPro" id="IPR010977">
    <property type="entry name" value="Aromatic_deC"/>
</dbReference>
<evidence type="ECO:0000256" key="2">
    <source>
        <dbReference type="ARBA" id="ARBA00009533"/>
    </source>
</evidence>
<dbReference type="PRINTS" id="PR00800">
    <property type="entry name" value="YHDCRBOXLASE"/>
</dbReference>
<protein>
    <recommendedName>
        <fullName evidence="10">Tyrosine decarboxylase</fullName>
    </recommendedName>
</protein>
<dbReference type="GO" id="GO:0005737">
    <property type="term" value="C:cytoplasm"/>
    <property type="evidence" value="ECO:0007669"/>
    <property type="project" value="TreeGrafter"/>
</dbReference>
<dbReference type="InterPro" id="IPR002129">
    <property type="entry name" value="PyrdxlP-dep_de-COase"/>
</dbReference>
<comment type="similarity">
    <text evidence="2 7">Belongs to the group II decarboxylase family.</text>
</comment>
<dbReference type="Proteomes" id="UP000796880">
    <property type="component" value="Unassembled WGS sequence"/>
</dbReference>
<reference evidence="8" key="1">
    <citation type="submission" date="2020-03" db="EMBL/GenBank/DDBJ databases">
        <title>A high-quality chromosome-level genome assembly of a woody plant with both climbing and erect habits, Rhamnella rubrinervis.</title>
        <authorList>
            <person name="Lu Z."/>
            <person name="Yang Y."/>
            <person name="Zhu X."/>
            <person name="Sun Y."/>
        </authorList>
    </citation>
    <scope>NUCLEOTIDE SEQUENCE</scope>
    <source>
        <strain evidence="8">BYM</strain>
        <tissue evidence="8">Leaf</tissue>
    </source>
</reference>
<evidence type="ECO:0000256" key="1">
    <source>
        <dbReference type="ARBA" id="ARBA00001933"/>
    </source>
</evidence>
<evidence type="ECO:0000256" key="7">
    <source>
        <dbReference type="RuleBase" id="RU000382"/>
    </source>
</evidence>
<dbReference type="InterPro" id="IPR015422">
    <property type="entry name" value="PyrdxlP-dep_Trfase_small"/>
</dbReference>
<dbReference type="Gene3D" id="3.40.640.10">
    <property type="entry name" value="Type I PLP-dependent aspartate aminotransferase-like (Major domain)"/>
    <property type="match status" value="1"/>
</dbReference>
<proteinExistence type="inferred from homology"/>
<dbReference type="GO" id="GO:0006520">
    <property type="term" value="P:amino acid metabolic process"/>
    <property type="evidence" value="ECO:0007669"/>
    <property type="project" value="InterPro"/>
</dbReference>
<comment type="caution">
    <text evidence="8">The sequence shown here is derived from an EMBL/GenBank/DDBJ whole genome shotgun (WGS) entry which is preliminary data.</text>
</comment>
<evidence type="ECO:0000313" key="8">
    <source>
        <dbReference type="EMBL" id="KAF3438320.1"/>
    </source>
</evidence>
<dbReference type="GO" id="GO:0019752">
    <property type="term" value="P:carboxylic acid metabolic process"/>
    <property type="evidence" value="ECO:0007669"/>
    <property type="project" value="InterPro"/>
</dbReference>
<dbReference type="Pfam" id="PF00282">
    <property type="entry name" value="Pyridoxal_deC"/>
    <property type="match status" value="2"/>
</dbReference>
<keyword evidence="9" id="KW-1185">Reference proteome</keyword>
<keyword evidence="3" id="KW-0210">Decarboxylase</keyword>
<dbReference type="Gene3D" id="3.90.1150.10">
    <property type="entry name" value="Aspartate Aminotransferase, domain 1"/>
    <property type="match status" value="1"/>
</dbReference>
<feature type="modified residue" description="N6-(pyridoxal phosphate)lysine" evidence="6">
    <location>
        <position position="272"/>
    </location>
</feature>
<dbReference type="InterPro" id="IPR015424">
    <property type="entry name" value="PyrdxlP-dep_Trfase"/>
</dbReference>
<dbReference type="AlphaFoldDB" id="A0A8K0DW03"/>
<evidence type="ECO:0008006" key="10">
    <source>
        <dbReference type="Google" id="ProtNLM"/>
    </source>
</evidence>
<evidence type="ECO:0000313" key="9">
    <source>
        <dbReference type="Proteomes" id="UP000796880"/>
    </source>
</evidence>
<dbReference type="GO" id="GO:0030170">
    <property type="term" value="F:pyridoxal phosphate binding"/>
    <property type="evidence" value="ECO:0007669"/>
    <property type="project" value="InterPro"/>
</dbReference>
<dbReference type="GO" id="GO:0016831">
    <property type="term" value="F:carboxy-lyase activity"/>
    <property type="evidence" value="ECO:0007669"/>
    <property type="project" value="UniProtKB-KW"/>
</dbReference>
<evidence type="ECO:0000256" key="4">
    <source>
        <dbReference type="ARBA" id="ARBA00022898"/>
    </source>
</evidence>
<dbReference type="OrthoDB" id="639767at2759"/>
<evidence type="ECO:0000256" key="6">
    <source>
        <dbReference type="PIRSR" id="PIRSR602129-50"/>
    </source>
</evidence>
<dbReference type="PANTHER" id="PTHR11999:SF96">
    <property type="entry name" value="TYROSINE DECARBOXYLASE"/>
    <property type="match status" value="1"/>
</dbReference>
<evidence type="ECO:0000256" key="5">
    <source>
        <dbReference type="ARBA" id="ARBA00023239"/>
    </source>
</evidence>
<sequence length="489" mass="54163">MGNPLDPQEFRRQAHMVVDFIADYYQDIEKYPVRSQVEPGYLPKLLPKSSPTCPEPIETILQDVKAHILPGLTHWQSPNYFAFFPASASIAGHGLAGANALPSKVLPFSGNGGGVLQGTTCEVILCTLVAARDRVLSRIGRENIGKLVVYGSDQTHCSFQKASRIVGIHQCNFRIIKTDKSTSFALSPDLLRTTISADVEAGLIPIYVCATVGTTSTTSVDPLGPICNVAQDYTMWVHVDAAYAGNTCICPEFRHFIDGVEGANSFSMNAHKWFFTTHDCCCLWVREPSALVKSLSTNPEYLRSKTTDSKQVVDYKDWQITLSRRFRALKLWLVLRSYGVEILRNLIRSHVEMAKLFEGFLATDKRFEIVVPRNFALVCFRISPSAINMLATIGENDYSANIFGSGGACCGGLELSTYEKCINDVNCKLLESINSSGHIYMTHAVVDGVFVLRFAVGATLTEEQHVFMAWEIVKEHADATLNMYKFGKL</sequence>